<evidence type="ECO:0000313" key="9">
    <source>
        <dbReference type="EMBL" id="GEP68832.1"/>
    </source>
</evidence>
<evidence type="ECO:0000256" key="2">
    <source>
        <dbReference type="ARBA" id="ARBA00007362"/>
    </source>
</evidence>
<feature type="transmembrane region" description="Helical" evidence="7">
    <location>
        <begin position="46"/>
        <end position="69"/>
    </location>
</feature>
<evidence type="ECO:0000313" key="10">
    <source>
        <dbReference type="Proteomes" id="UP000321798"/>
    </source>
</evidence>
<dbReference type="RefSeq" id="WP_146952594.1">
    <property type="nucleotide sequence ID" value="NZ_BAABBJ010000003.1"/>
</dbReference>
<feature type="transmembrane region" description="Helical" evidence="7">
    <location>
        <begin position="164"/>
        <end position="185"/>
    </location>
</feature>
<evidence type="ECO:0000256" key="4">
    <source>
        <dbReference type="ARBA" id="ARBA00022989"/>
    </source>
</evidence>
<feature type="transmembrane region" description="Helical" evidence="7">
    <location>
        <begin position="81"/>
        <end position="102"/>
    </location>
</feature>
<feature type="transmembrane region" description="Helical" evidence="7">
    <location>
        <begin position="284"/>
        <end position="300"/>
    </location>
</feature>
<dbReference type="SUPFAM" id="SSF103481">
    <property type="entry name" value="Multidrug resistance efflux transporter EmrE"/>
    <property type="match status" value="2"/>
</dbReference>
<dbReference type="AlphaFoldDB" id="A0A512PCI2"/>
<evidence type="ECO:0000256" key="7">
    <source>
        <dbReference type="SAM" id="Phobius"/>
    </source>
</evidence>
<comment type="subcellular location">
    <subcellularLocation>
        <location evidence="1">Membrane</location>
        <topology evidence="1">Multi-pass membrane protein</topology>
    </subcellularLocation>
</comment>
<proteinExistence type="inferred from homology"/>
<feature type="region of interest" description="Disordered" evidence="6">
    <location>
        <begin position="308"/>
        <end position="329"/>
    </location>
</feature>
<protein>
    <submittedName>
        <fullName evidence="9">Membrane protein</fullName>
    </submittedName>
</protein>
<feature type="transmembrane region" description="Helical" evidence="7">
    <location>
        <begin position="21"/>
        <end position="40"/>
    </location>
</feature>
<comment type="caution">
    <text evidence="9">The sequence shown here is derived from an EMBL/GenBank/DDBJ whole genome shotgun (WGS) entry which is preliminary data.</text>
</comment>
<name>A0A512PCI2_9CELL</name>
<keyword evidence="10" id="KW-1185">Reference proteome</keyword>
<dbReference type="InterPro" id="IPR000620">
    <property type="entry name" value="EamA_dom"/>
</dbReference>
<keyword evidence="4 7" id="KW-1133">Transmembrane helix</keyword>
<keyword evidence="5 7" id="KW-0472">Membrane</keyword>
<evidence type="ECO:0000256" key="5">
    <source>
        <dbReference type="ARBA" id="ARBA00023136"/>
    </source>
</evidence>
<sequence>MQNSSVVRTVPGTSRSRGFTLVALAGVVWGTGGLAGALVARTTDLSWPAIASLRLLGGGLVMLAVAAATGALRTLPWNRAVAARVAATGVLAGIYQGAYFVAVDLAGVALSTVVALGSAPVVVAVVTACATRRMPPRATLLALVCALVGLALLTGTPTGGDGRAAALGAGLALVSGASFAATTLLNRTLVRGLPPAALIGSSFTLAGLLLVPPALVAGFALAGTGAAAGGWLVYLAALPTACAYLAYYSGLPLVPATTAAVLALLEPVTATVLSVLVLDERVSLAGLVGMALLLAAVVLLRPAHQTAGANPGAGALSSDDSGRVAPTPP</sequence>
<feature type="domain" description="EamA" evidence="8">
    <location>
        <begin position="167"/>
        <end position="300"/>
    </location>
</feature>
<dbReference type="EMBL" id="BKAL01000004">
    <property type="protein sequence ID" value="GEP68832.1"/>
    <property type="molecule type" value="Genomic_DNA"/>
</dbReference>
<keyword evidence="3 7" id="KW-0812">Transmembrane</keyword>
<evidence type="ECO:0000256" key="6">
    <source>
        <dbReference type="SAM" id="MobiDB-lite"/>
    </source>
</evidence>
<dbReference type="PANTHER" id="PTHR32322">
    <property type="entry name" value="INNER MEMBRANE TRANSPORTER"/>
    <property type="match status" value="1"/>
</dbReference>
<evidence type="ECO:0000259" key="8">
    <source>
        <dbReference type="Pfam" id="PF00892"/>
    </source>
</evidence>
<feature type="transmembrane region" description="Helical" evidence="7">
    <location>
        <begin position="197"/>
        <end position="222"/>
    </location>
</feature>
<evidence type="ECO:0000256" key="1">
    <source>
        <dbReference type="ARBA" id="ARBA00004141"/>
    </source>
</evidence>
<comment type="similarity">
    <text evidence="2">Belongs to the EamA transporter family.</text>
</comment>
<feature type="domain" description="EamA" evidence="8">
    <location>
        <begin position="18"/>
        <end position="154"/>
    </location>
</feature>
<dbReference type="OrthoDB" id="5143138at2"/>
<evidence type="ECO:0000256" key="3">
    <source>
        <dbReference type="ARBA" id="ARBA00022692"/>
    </source>
</evidence>
<reference evidence="9 10" key="1">
    <citation type="submission" date="2019-07" db="EMBL/GenBank/DDBJ databases">
        <title>Whole genome shotgun sequence of Cellulomonas soli NBRC 109434.</title>
        <authorList>
            <person name="Hosoyama A."/>
            <person name="Uohara A."/>
            <person name="Ohji S."/>
            <person name="Ichikawa N."/>
        </authorList>
    </citation>
    <scope>NUCLEOTIDE SEQUENCE [LARGE SCALE GENOMIC DNA]</scope>
    <source>
        <strain evidence="9 10">NBRC 109434</strain>
    </source>
</reference>
<gene>
    <name evidence="9" type="ORF">CSO01_15470</name>
</gene>
<feature type="transmembrane region" description="Helical" evidence="7">
    <location>
        <begin position="138"/>
        <end position="158"/>
    </location>
</feature>
<dbReference type="InterPro" id="IPR037185">
    <property type="entry name" value="EmrE-like"/>
</dbReference>
<feature type="transmembrane region" description="Helical" evidence="7">
    <location>
        <begin position="108"/>
        <end position="131"/>
    </location>
</feature>
<dbReference type="GO" id="GO:0016020">
    <property type="term" value="C:membrane"/>
    <property type="evidence" value="ECO:0007669"/>
    <property type="project" value="UniProtKB-SubCell"/>
</dbReference>
<dbReference type="InterPro" id="IPR050638">
    <property type="entry name" value="AA-Vitamin_Transporters"/>
</dbReference>
<dbReference type="Gene3D" id="1.10.3730.20">
    <property type="match status" value="1"/>
</dbReference>
<dbReference type="Proteomes" id="UP000321798">
    <property type="component" value="Unassembled WGS sequence"/>
</dbReference>
<dbReference type="Pfam" id="PF00892">
    <property type="entry name" value="EamA"/>
    <property type="match status" value="2"/>
</dbReference>
<accession>A0A512PCI2</accession>
<dbReference type="PANTHER" id="PTHR32322:SF2">
    <property type="entry name" value="EAMA DOMAIN-CONTAINING PROTEIN"/>
    <property type="match status" value="1"/>
</dbReference>
<organism evidence="9 10">
    <name type="scientific">Cellulomonas soli</name>
    <dbReference type="NCBI Taxonomy" id="931535"/>
    <lineage>
        <taxon>Bacteria</taxon>
        <taxon>Bacillati</taxon>
        <taxon>Actinomycetota</taxon>
        <taxon>Actinomycetes</taxon>
        <taxon>Micrococcales</taxon>
        <taxon>Cellulomonadaceae</taxon>
        <taxon>Cellulomonas</taxon>
    </lineage>
</organism>